<dbReference type="EMBL" id="WJBH02000007">
    <property type="protein sequence ID" value="KAI9556308.1"/>
    <property type="molecule type" value="Genomic_DNA"/>
</dbReference>
<accession>A0AAD5LEP3</accession>
<protein>
    <submittedName>
        <fullName evidence="1">Uncharacterized protein</fullName>
    </submittedName>
</protein>
<name>A0AAD5LEP3_9CRUS</name>
<keyword evidence="2" id="KW-1185">Reference proteome</keyword>
<reference evidence="1 2" key="1">
    <citation type="submission" date="2022-05" db="EMBL/GenBank/DDBJ databases">
        <title>A multi-omics perspective on studying reproductive biology in Daphnia sinensis.</title>
        <authorList>
            <person name="Jia J."/>
        </authorList>
    </citation>
    <scope>NUCLEOTIDE SEQUENCE [LARGE SCALE GENOMIC DNA]</scope>
    <source>
        <strain evidence="1 2">WSL</strain>
    </source>
</reference>
<evidence type="ECO:0000313" key="2">
    <source>
        <dbReference type="Proteomes" id="UP000820818"/>
    </source>
</evidence>
<comment type="caution">
    <text evidence="1">The sequence shown here is derived from an EMBL/GenBank/DDBJ whole genome shotgun (WGS) entry which is preliminary data.</text>
</comment>
<sequence>MQSPQGPSILEKYGVALSWLKQLSRVWTLSRNSSRHHTAAEFYICWCVIPEKVWGDCSERRSFRGAPFFNPTIFV</sequence>
<organism evidence="1 2">
    <name type="scientific">Daphnia sinensis</name>
    <dbReference type="NCBI Taxonomy" id="1820382"/>
    <lineage>
        <taxon>Eukaryota</taxon>
        <taxon>Metazoa</taxon>
        <taxon>Ecdysozoa</taxon>
        <taxon>Arthropoda</taxon>
        <taxon>Crustacea</taxon>
        <taxon>Branchiopoda</taxon>
        <taxon>Diplostraca</taxon>
        <taxon>Cladocera</taxon>
        <taxon>Anomopoda</taxon>
        <taxon>Daphniidae</taxon>
        <taxon>Daphnia</taxon>
        <taxon>Daphnia similis group</taxon>
    </lineage>
</organism>
<evidence type="ECO:0000313" key="1">
    <source>
        <dbReference type="EMBL" id="KAI9556308.1"/>
    </source>
</evidence>
<proteinExistence type="predicted"/>
<gene>
    <name evidence="1" type="ORF">GHT06_018882</name>
</gene>
<dbReference type="Proteomes" id="UP000820818">
    <property type="component" value="Linkage Group LG7"/>
</dbReference>
<dbReference type="AlphaFoldDB" id="A0AAD5LEP3"/>